<evidence type="ECO:0000256" key="8">
    <source>
        <dbReference type="ARBA" id="ARBA00023180"/>
    </source>
</evidence>
<keyword evidence="6" id="KW-0333">Golgi apparatus</keyword>
<feature type="transmembrane region" description="Helical" evidence="9">
    <location>
        <begin position="20"/>
        <end position="41"/>
    </location>
</feature>
<keyword evidence="5 9" id="KW-1133">Transmembrane helix</keyword>
<evidence type="ECO:0000256" key="1">
    <source>
        <dbReference type="ARBA" id="ARBA00004323"/>
    </source>
</evidence>
<reference evidence="10 11" key="1">
    <citation type="journal article" date="2017" name="PLoS Biol.">
        <title>The sea cucumber genome provides insights into morphological evolution and visceral regeneration.</title>
        <authorList>
            <person name="Zhang X."/>
            <person name="Sun L."/>
            <person name="Yuan J."/>
            <person name="Sun Y."/>
            <person name="Gao Y."/>
            <person name="Zhang L."/>
            <person name="Li S."/>
            <person name="Dai H."/>
            <person name="Hamel J.F."/>
            <person name="Liu C."/>
            <person name="Yu Y."/>
            <person name="Liu S."/>
            <person name="Lin W."/>
            <person name="Guo K."/>
            <person name="Jin S."/>
            <person name="Xu P."/>
            <person name="Storey K.B."/>
            <person name="Huan P."/>
            <person name="Zhang T."/>
            <person name="Zhou Y."/>
            <person name="Zhang J."/>
            <person name="Lin C."/>
            <person name="Li X."/>
            <person name="Xing L."/>
            <person name="Huo D."/>
            <person name="Sun M."/>
            <person name="Wang L."/>
            <person name="Mercier A."/>
            <person name="Li F."/>
            <person name="Yang H."/>
            <person name="Xiang J."/>
        </authorList>
    </citation>
    <scope>NUCLEOTIDE SEQUENCE [LARGE SCALE GENOMIC DNA]</scope>
    <source>
        <strain evidence="10">Shaxun</strain>
        <tissue evidence="10">Muscle</tissue>
    </source>
</reference>
<keyword evidence="3 9" id="KW-0812">Transmembrane</keyword>
<comment type="caution">
    <text evidence="10">The sequence shown here is derived from an EMBL/GenBank/DDBJ whole genome shotgun (WGS) entry which is preliminary data.</text>
</comment>
<proteinExistence type="predicted"/>
<evidence type="ECO:0000256" key="3">
    <source>
        <dbReference type="ARBA" id="ARBA00022692"/>
    </source>
</evidence>
<keyword evidence="2 10" id="KW-0808">Transferase</keyword>
<evidence type="ECO:0000256" key="4">
    <source>
        <dbReference type="ARBA" id="ARBA00022968"/>
    </source>
</evidence>
<accession>A0A2G8JHH3</accession>
<keyword evidence="7 9" id="KW-0472">Membrane</keyword>
<sequence>MSTQAPPIQVFKLGLLRCALNCSITALILSLVSIALASYALSFNVIPVPVRYARYFSASGQANPLPTSHFNPRQVNVKAYNSDGVREMQTSFLSNFFRRIRSYDDTTIIFQSIPLCGGDIFPGLVEKLVRSDGKPRFLHVAEFTDQYPSLPNTSDSKSSSQLEIFTKQFILKSPKPLFLFVERGGSVPIIEDRKVHYISLICDPASRLIENYRVDHMGEDAQLQYALPKGLRMRTKPISFESCFKQNLPECYGNQVQSFLLQHFCSDSAKCKSLNLNVPLQSSLDVAKKYTAIGHLEEFEPFLKLLEKTLPNYFSGILDVFAHDDDFEAFRSKKSPLEGENRPHVTEDLFKELQQHIWPDYGFYWKIRKMFNVLPNT</sequence>
<evidence type="ECO:0000256" key="2">
    <source>
        <dbReference type="ARBA" id="ARBA00022679"/>
    </source>
</evidence>
<evidence type="ECO:0000313" key="10">
    <source>
        <dbReference type="EMBL" id="PIK35214.1"/>
    </source>
</evidence>
<dbReference type="GO" id="GO:0008146">
    <property type="term" value="F:sulfotransferase activity"/>
    <property type="evidence" value="ECO:0007669"/>
    <property type="project" value="InterPro"/>
</dbReference>
<dbReference type="STRING" id="307972.A0A2G8JHH3"/>
<gene>
    <name evidence="10" type="ORF">BSL78_27959</name>
</gene>
<evidence type="ECO:0000256" key="5">
    <source>
        <dbReference type="ARBA" id="ARBA00022989"/>
    </source>
</evidence>
<dbReference type="GO" id="GO:0000139">
    <property type="term" value="C:Golgi membrane"/>
    <property type="evidence" value="ECO:0007669"/>
    <property type="project" value="UniProtKB-SubCell"/>
</dbReference>
<dbReference type="PANTHER" id="PTHR12129:SF15">
    <property type="entry name" value="URONYL 2-SULFOTRANSFERASE"/>
    <property type="match status" value="1"/>
</dbReference>
<keyword evidence="8" id="KW-0325">Glycoprotein</keyword>
<evidence type="ECO:0000256" key="7">
    <source>
        <dbReference type="ARBA" id="ARBA00023136"/>
    </source>
</evidence>
<dbReference type="InterPro" id="IPR027417">
    <property type="entry name" value="P-loop_NTPase"/>
</dbReference>
<keyword evidence="4" id="KW-0735">Signal-anchor</keyword>
<evidence type="ECO:0000256" key="9">
    <source>
        <dbReference type="SAM" id="Phobius"/>
    </source>
</evidence>
<dbReference type="Proteomes" id="UP000230750">
    <property type="component" value="Unassembled WGS sequence"/>
</dbReference>
<evidence type="ECO:0000256" key="6">
    <source>
        <dbReference type="ARBA" id="ARBA00023034"/>
    </source>
</evidence>
<evidence type="ECO:0000313" key="11">
    <source>
        <dbReference type="Proteomes" id="UP000230750"/>
    </source>
</evidence>
<name>A0A2G8JHH3_STIJA</name>
<dbReference type="InterPro" id="IPR007734">
    <property type="entry name" value="Heparan_SO4_2-O-STrfase"/>
</dbReference>
<dbReference type="EMBL" id="MRZV01001956">
    <property type="protein sequence ID" value="PIK35214.1"/>
    <property type="molecule type" value="Genomic_DNA"/>
</dbReference>
<keyword evidence="11" id="KW-1185">Reference proteome</keyword>
<dbReference type="OrthoDB" id="10393919at2759"/>
<comment type="subcellular location">
    <subcellularLocation>
        <location evidence="1">Golgi apparatus membrane</location>
        <topology evidence="1">Single-pass type II membrane protein</topology>
    </subcellularLocation>
</comment>
<organism evidence="10 11">
    <name type="scientific">Stichopus japonicus</name>
    <name type="common">Sea cucumber</name>
    <dbReference type="NCBI Taxonomy" id="307972"/>
    <lineage>
        <taxon>Eukaryota</taxon>
        <taxon>Metazoa</taxon>
        <taxon>Echinodermata</taxon>
        <taxon>Eleutherozoa</taxon>
        <taxon>Echinozoa</taxon>
        <taxon>Holothuroidea</taxon>
        <taxon>Aspidochirotacea</taxon>
        <taxon>Aspidochirotida</taxon>
        <taxon>Stichopodidae</taxon>
        <taxon>Apostichopus</taxon>
    </lineage>
</organism>
<protein>
    <submittedName>
        <fullName evidence="10">Putative uronyl 2-sulfotransferase</fullName>
    </submittedName>
</protein>
<dbReference type="AlphaFoldDB" id="A0A2G8JHH3"/>
<dbReference type="Gene3D" id="3.40.50.300">
    <property type="entry name" value="P-loop containing nucleotide triphosphate hydrolases"/>
    <property type="match status" value="1"/>
</dbReference>
<dbReference type="PANTHER" id="PTHR12129">
    <property type="entry name" value="HEPARAN SULFATE 2-O-SULFOTRANSFERASE"/>
    <property type="match status" value="1"/>
</dbReference>